<feature type="transmembrane region" description="Helical" evidence="5">
    <location>
        <begin position="288"/>
        <end position="307"/>
    </location>
</feature>
<evidence type="ECO:0000256" key="2">
    <source>
        <dbReference type="ARBA" id="ARBA00022692"/>
    </source>
</evidence>
<proteinExistence type="predicted"/>
<evidence type="ECO:0000256" key="3">
    <source>
        <dbReference type="ARBA" id="ARBA00022989"/>
    </source>
</evidence>
<dbReference type="EMBL" id="KV784357">
    <property type="protein sequence ID" value="OEU17794.1"/>
    <property type="molecule type" value="Genomic_DNA"/>
</dbReference>
<dbReference type="GO" id="GO:0016020">
    <property type="term" value="C:membrane"/>
    <property type="evidence" value="ECO:0007669"/>
    <property type="project" value="UniProtKB-SubCell"/>
</dbReference>
<feature type="signal peptide" evidence="6">
    <location>
        <begin position="1"/>
        <end position="19"/>
    </location>
</feature>
<feature type="transmembrane region" description="Helical" evidence="5">
    <location>
        <begin position="397"/>
        <end position="420"/>
    </location>
</feature>
<dbReference type="InterPro" id="IPR007300">
    <property type="entry name" value="CidB/LrgB"/>
</dbReference>
<reference evidence="7 8" key="1">
    <citation type="submission" date="2016-09" db="EMBL/GenBank/DDBJ databases">
        <title>Extensive genetic diversity and differential bi-allelic expression allows diatom success in the polar Southern Ocean.</title>
        <authorList>
            <consortium name="DOE Joint Genome Institute"/>
            <person name="Mock T."/>
            <person name="Otillar R.P."/>
            <person name="Strauss J."/>
            <person name="Dupont C."/>
            <person name="Frickenhaus S."/>
            <person name="Maumus F."/>
            <person name="Mcmullan M."/>
            <person name="Sanges R."/>
            <person name="Schmutz J."/>
            <person name="Toseland A."/>
            <person name="Valas R."/>
            <person name="Veluchamy A."/>
            <person name="Ward B.J."/>
            <person name="Allen A."/>
            <person name="Barry K."/>
            <person name="Falciatore A."/>
            <person name="Ferrante M."/>
            <person name="Fortunato A.E."/>
            <person name="Gloeckner G."/>
            <person name="Gruber A."/>
            <person name="Hipkin R."/>
            <person name="Janech M."/>
            <person name="Kroth P."/>
            <person name="Leese F."/>
            <person name="Lindquist E."/>
            <person name="Lyon B.R."/>
            <person name="Martin J."/>
            <person name="Mayer C."/>
            <person name="Parker M."/>
            <person name="Quesneville H."/>
            <person name="Raymond J."/>
            <person name="Uhlig C."/>
            <person name="Valentin K.U."/>
            <person name="Worden A.Z."/>
            <person name="Armbrust E.V."/>
            <person name="Bowler C."/>
            <person name="Green B."/>
            <person name="Moulton V."/>
            <person name="Van Oosterhout C."/>
            <person name="Grigoriev I."/>
        </authorList>
    </citation>
    <scope>NUCLEOTIDE SEQUENCE [LARGE SCALE GENOMIC DNA]</scope>
    <source>
        <strain evidence="7 8">CCMP1102</strain>
    </source>
</reference>
<evidence type="ECO:0000256" key="1">
    <source>
        <dbReference type="ARBA" id="ARBA00004141"/>
    </source>
</evidence>
<keyword evidence="4 5" id="KW-0472">Membrane</keyword>
<feature type="transmembrane region" description="Helical" evidence="5">
    <location>
        <begin position="195"/>
        <end position="217"/>
    </location>
</feature>
<keyword evidence="6" id="KW-0732">Signal</keyword>
<evidence type="ECO:0000256" key="4">
    <source>
        <dbReference type="ARBA" id="ARBA00023136"/>
    </source>
</evidence>
<dbReference type="Pfam" id="PF04172">
    <property type="entry name" value="LrgB"/>
    <property type="match status" value="1"/>
</dbReference>
<keyword evidence="3 5" id="KW-1133">Transmembrane helix</keyword>
<feature type="transmembrane region" description="Helical" evidence="5">
    <location>
        <begin position="453"/>
        <end position="475"/>
    </location>
</feature>
<gene>
    <name evidence="7" type="ORF">FRACYDRAFT_260997</name>
</gene>
<evidence type="ECO:0000313" key="7">
    <source>
        <dbReference type="EMBL" id="OEU17794.1"/>
    </source>
</evidence>
<evidence type="ECO:0000313" key="8">
    <source>
        <dbReference type="Proteomes" id="UP000095751"/>
    </source>
</evidence>
<dbReference type="KEGG" id="fcy:FRACYDRAFT_260997"/>
<evidence type="ECO:0000256" key="5">
    <source>
        <dbReference type="SAM" id="Phobius"/>
    </source>
</evidence>
<feature type="transmembrane region" description="Helical" evidence="5">
    <location>
        <begin position="507"/>
        <end position="527"/>
    </location>
</feature>
<accession>A0A1E7FI39</accession>
<organism evidence="7 8">
    <name type="scientific">Fragilariopsis cylindrus CCMP1102</name>
    <dbReference type="NCBI Taxonomy" id="635003"/>
    <lineage>
        <taxon>Eukaryota</taxon>
        <taxon>Sar</taxon>
        <taxon>Stramenopiles</taxon>
        <taxon>Ochrophyta</taxon>
        <taxon>Bacillariophyta</taxon>
        <taxon>Bacillariophyceae</taxon>
        <taxon>Bacillariophycidae</taxon>
        <taxon>Bacillariales</taxon>
        <taxon>Bacillariaceae</taxon>
        <taxon>Fragilariopsis</taxon>
    </lineage>
</organism>
<dbReference type="PANTHER" id="PTHR30249:SF0">
    <property type="entry name" value="PLASTIDAL GLYCOLATE_GLYCERATE TRANSLOCATOR 1, CHLOROPLASTIC"/>
    <property type="match status" value="1"/>
</dbReference>
<dbReference type="Proteomes" id="UP000095751">
    <property type="component" value="Unassembled WGS sequence"/>
</dbReference>
<feature type="transmembrane region" description="Helical" evidence="5">
    <location>
        <begin position="482"/>
        <end position="501"/>
    </location>
</feature>
<feature type="chain" id="PRO_5009193172" evidence="6">
    <location>
        <begin position="20"/>
        <end position="543"/>
    </location>
</feature>
<sequence>MKFIVSFSLFLVAVSASEAFVTTTGRGGARTSFVVPKSQQQQQPGVTNQNNLFFVRGGARYESTTRPTDSSSSSEVSASVVRGGGSDAVTNNNIVQSLTSNPLTKAIFSSTLFVFTDLIIKAIFKTKGISFPSSLAGCCFLATTLLSTPFHETLYRVLSPGAKLMQKFMMIFLVPNLIILPLCGGAYSATEVAKIMTIIFGGFLFSLLSTCYSVMAVSKIFGTNTGSGDDTTATTTETAAVSSHATASTTPKPKPFSDELTYGSRAVAAASGIAAIAANTVSGSTSTLTSPLLAFSMLAATVHNFAFGARQSKKFIKVSHPLVTCTTLSWVWAYLLGSATGGTFFSMLRGYRVGGGISLATSGAGDFLSFVLGPAVVSLGVSIYERRVLIKKNYKEVLTATGVSCVGGLFGTALAVRILGLASAELRLSMLPRNITSALAVAIADILGANKSLAVAIAIVTGLIGANFGATLLDLFGIKDPVVRGLGIGSAAHGLGAAAFVEEPEAFPFAAISMALTAICGTLFVSIPAVKALAIKIALGALA</sequence>
<evidence type="ECO:0000256" key="6">
    <source>
        <dbReference type="SAM" id="SignalP"/>
    </source>
</evidence>
<dbReference type="PANTHER" id="PTHR30249">
    <property type="entry name" value="PUTATIVE SEROTONIN TRANSPORTER"/>
    <property type="match status" value="1"/>
</dbReference>
<keyword evidence="8" id="KW-1185">Reference proteome</keyword>
<protein>
    <submittedName>
        <fullName evidence="7">Putative chloroplast glycolate/glycerate transporter</fullName>
    </submittedName>
</protein>
<name>A0A1E7FI39_9STRA</name>
<dbReference type="OrthoDB" id="2502820at2759"/>
<feature type="transmembrane region" description="Helical" evidence="5">
    <location>
        <begin position="328"/>
        <end position="347"/>
    </location>
</feature>
<keyword evidence="2 5" id="KW-0812">Transmembrane</keyword>
<dbReference type="InParanoid" id="A0A1E7FI39"/>
<feature type="transmembrane region" description="Helical" evidence="5">
    <location>
        <begin position="168"/>
        <end position="189"/>
    </location>
</feature>
<feature type="transmembrane region" description="Helical" evidence="5">
    <location>
        <begin position="367"/>
        <end position="385"/>
    </location>
</feature>
<dbReference type="AlphaFoldDB" id="A0A1E7FI39"/>
<comment type="subcellular location">
    <subcellularLocation>
        <location evidence="1">Membrane</location>
        <topology evidence="1">Multi-pass membrane protein</topology>
    </subcellularLocation>
</comment>